<sequence length="346" mass="38809">MNKGDFEVQCSKEYCTEGSNQDVEEINVLLGRVQRYLTDGARLNNDGYLTDPHPAPLYRRSALDPNNIYLVDSTGPIDPLTKDWDAYKRQRGVVEEPNYRNTIVDPNTDPEPGPNPVDVEKTTIDDLIKEYSSLENELKTTNQKILIDIQMLRDKLIASKVYTPIDTDLKLLSDSKMDRLLSARQSEESEVKTSGVVSITETIIPSDNRFKFVPSVELEDWVKSLTNQNGDLKKSDIFGQGSEVPNPDSPIPDDTKYPPIIEFDVKTEPEPVVPQALQPVQVEPMLNIQGASQPIAPTTPLVVIPPVVSKKPTTSNTYYQGSWKMDASKGISITSLREQWKGFQKK</sequence>
<protein>
    <submittedName>
        <fullName evidence="3">Uncharacterized protein</fullName>
    </submittedName>
</protein>
<reference evidence="3" key="1">
    <citation type="submission" date="2021-06" db="EMBL/GenBank/DDBJ databases">
        <authorList>
            <person name="Rolland C."/>
        </authorList>
    </citation>
    <scope>NUCLEOTIDE SEQUENCE</scope>
    <source>
        <strain evidence="3">347.936635</strain>
    </source>
</reference>
<evidence type="ECO:0000256" key="2">
    <source>
        <dbReference type="SAM" id="MobiDB-lite"/>
    </source>
</evidence>
<feature type="region of interest" description="Disordered" evidence="2">
    <location>
        <begin position="233"/>
        <end position="254"/>
    </location>
</feature>
<evidence type="ECO:0000313" key="3">
    <source>
        <dbReference type="EMBL" id="QYA18273.1"/>
    </source>
</evidence>
<keyword evidence="1" id="KW-0175">Coiled coil</keyword>
<organism evidence="3">
    <name type="scientific">Clandestinovirus</name>
    <dbReference type="NCBI Taxonomy" id="2831644"/>
    <lineage>
        <taxon>Viruses</taxon>
    </lineage>
</organism>
<evidence type="ECO:0000256" key="1">
    <source>
        <dbReference type="SAM" id="Coils"/>
    </source>
</evidence>
<name>A0A8F8KT97_9VIRU</name>
<proteinExistence type="predicted"/>
<gene>
    <name evidence="3" type="ORF">KOM_12_3</name>
</gene>
<dbReference type="EMBL" id="MZ420154">
    <property type="protein sequence ID" value="QYA18273.1"/>
    <property type="molecule type" value="Genomic_DNA"/>
</dbReference>
<feature type="coiled-coil region" evidence="1">
    <location>
        <begin position="117"/>
        <end position="144"/>
    </location>
</feature>
<accession>A0A8F8KT97</accession>